<gene>
    <name evidence="1" type="ORF">G6047_00685</name>
</gene>
<protein>
    <recommendedName>
        <fullName evidence="3">DNA primase</fullName>
    </recommendedName>
</protein>
<evidence type="ECO:0000313" key="2">
    <source>
        <dbReference type="Proteomes" id="UP000712080"/>
    </source>
</evidence>
<dbReference type="AlphaFoldDB" id="A0A972JE66"/>
<evidence type="ECO:0008006" key="3">
    <source>
        <dbReference type="Google" id="ProtNLM"/>
    </source>
</evidence>
<organism evidence="1 2">
    <name type="scientific">Flavobacterium silvaticum</name>
    <dbReference type="NCBI Taxonomy" id="1852020"/>
    <lineage>
        <taxon>Bacteria</taxon>
        <taxon>Pseudomonadati</taxon>
        <taxon>Bacteroidota</taxon>
        <taxon>Flavobacteriia</taxon>
        <taxon>Flavobacteriales</taxon>
        <taxon>Flavobacteriaceae</taxon>
        <taxon>Flavobacterium</taxon>
    </lineage>
</organism>
<evidence type="ECO:0000313" key="1">
    <source>
        <dbReference type="EMBL" id="NMH26534.1"/>
    </source>
</evidence>
<dbReference type="Proteomes" id="UP000712080">
    <property type="component" value="Unassembled WGS sequence"/>
</dbReference>
<comment type="caution">
    <text evidence="1">The sequence shown here is derived from an EMBL/GenBank/DDBJ whole genome shotgun (WGS) entry which is preliminary data.</text>
</comment>
<dbReference type="EMBL" id="JAAMPU010000090">
    <property type="protein sequence ID" value="NMH26534.1"/>
    <property type="molecule type" value="Genomic_DNA"/>
</dbReference>
<dbReference type="RefSeq" id="WP_169525438.1">
    <property type="nucleotide sequence ID" value="NZ_JAAMPU010000090.1"/>
</dbReference>
<proteinExistence type="predicted"/>
<name>A0A972JE66_9FLAO</name>
<accession>A0A972JE66</accession>
<sequence length="557" mass="63870">MQHLITQLEALKPSAKISTVQLPDGHTLNDMWVNYGREAITQLLGEVQLSKPEAEKLETVNDFKMGYKGKAAQYFVVGNIPSDMASMRIALHVVDYQTQRKQRIKVDLYDFTSIQFQCRELSDKFGFGYNLLEGDMMQLTELLETHREQLFFEQNTTMTQKYSEKELTPRAGEKAVAFLTEPNLIQNIDGLLEQSGIVGEQVNRQLLFIIASSYKNSNPLHAILQASSASGKSHLINSIAECVPQEDLKNNTSFSSKSLYYQKEKELMNKLMVIQDFDGMDEQAQFAFRELQSNRSLMRDSAEKNKVGKINATQKMVVAHFSSLAATTNLEIYTDNATRSIMLGVDESETQTLRIIQRQNQKRAGLVSSENEQAAKQLLRNCMRVLKPYAVVNYFADKLTLPIEAKSLRRLNEQFQDFICQITILHQYQRKKDPQGRLIATKEDIRAAVELFFSTIVVKADELDASTRQFFDQLKTYIKKQDTGTTYKFTQREVRQDLRLGKTTVFKFMTLLQQLEYIQAVEGSANRGFKYVVSHWDNLEKLKGRIKEDLNKQLDAL</sequence>
<reference evidence="1" key="1">
    <citation type="submission" date="2020-02" db="EMBL/GenBank/DDBJ databases">
        <title>Flavobacterium sp. genome.</title>
        <authorList>
            <person name="Jung H.S."/>
            <person name="Baek J.H."/>
            <person name="Jeon C.O."/>
        </authorList>
    </citation>
    <scope>NUCLEOTIDE SEQUENCE</scope>
    <source>
        <strain evidence="1">SE-s28</strain>
    </source>
</reference>
<keyword evidence="2" id="KW-1185">Reference proteome</keyword>